<evidence type="ECO:0000256" key="5">
    <source>
        <dbReference type="ARBA" id="ARBA00022692"/>
    </source>
</evidence>
<feature type="transmembrane region" description="Helical" evidence="9">
    <location>
        <begin position="58"/>
        <end position="76"/>
    </location>
</feature>
<sequence length="474" mass="51925">MEKKEKMKHPKGLHLVNLTTVIQNFYAYGIIGFMILFFTTGTSEGGLGLEKGFAVTLYGYYAAAGYMMALIGGWLADKYLGLQKSIILGTLFSCIGYIALYFSTSELWTVISSLILLLVAAGIGKGNISAIVGALYERDQVTMKDAAYSVFYMAINIGSLFGPIVFGLITDSWFANVANDGKIVSYGYRVGFLAAAALAFLQFAVFAFFAPTWLKDKGKYPTASKTAKKSVNHPLTKIDMDRMKAMAVMFVFSTLFWAAWFQTQTSFAILTQKAVDRNIFGWTVPTPWLVSFNGLLCAVLAPVFGAFWIKLSKTKRGDLDTGTKMGLGMIISGLAFVVMVLGLNTINGDIESGMKINIMYVLLTYVLLTVGELFLSPIGMAMFNKLAPAKYASLAMGIWYLTFSLANIISGYLAKLTVQLNYTQVFTYIGGVVIVLGVILVLLKGYLNKYMHIDKLEEEAKAIADAEEKEAEVA</sequence>
<feature type="transmembrane region" description="Helical" evidence="9">
    <location>
        <begin position="425"/>
        <end position="447"/>
    </location>
</feature>
<feature type="transmembrane region" description="Helical" evidence="9">
    <location>
        <begin position="12"/>
        <end position="38"/>
    </location>
</feature>
<dbReference type="InterPro" id="IPR005279">
    <property type="entry name" value="Dipep/tripep_permease"/>
</dbReference>
<dbReference type="Proteomes" id="UP000004773">
    <property type="component" value="Unassembled WGS sequence"/>
</dbReference>
<evidence type="ECO:0000256" key="9">
    <source>
        <dbReference type="SAM" id="Phobius"/>
    </source>
</evidence>
<feature type="domain" description="Major facilitator superfamily (MFS) profile" evidence="10">
    <location>
        <begin position="1"/>
        <end position="214"/>
    </location>
</feature>
<accession>A0AA87DQY8</accession>
<dbReference type="CDD" id="cd17346">
    <property type="entry name" value="MFS_DtpA_like"/>
    <property type="match status" value="1"/>
</dbReference>
<dbReference type="GO" id="GO:1904680">
    <property type="term" value="F:peptide transmembrane transporter activity"/>
    <property type="evidence" value="ECO:0007669"/>
    <property type="project" value="InterPro"/>
</dbReference>
<dbReference type="Pfam" id="PF00854">
    <property type="entry name" value="PTR2"/>
    <property type="match status" value="2"/>
</dbReference>
<comment type="similarity">
    <text evidence="2 8">Belongs to the major facilitator superfamily. Proton-dependent oligopeptide transporter (POT/PTR) (TC 2.A.17) family.</text>
</comment>
<feature type="transmembrane region" description="Helical" evidence="9">
    <location>
        <begin position="110"/>
        <end position="136"/>
    </location>
</feature>
<dbReference type="PANTHER" id="PTHR23517">
    <property type="entry name" value="RESISTANCE PROTEIN MDTM, PUTATIVE-RELATED-RELATED"/>
    <property type="match status" value="1"/>
</dbReference>
<feature type="transmembrane region" description="Helical" evidence="9">
    <location>
        <begin position="148"/>
        <end position="170"/>
    </location>
</feature>
<evidence type="ECO:0000256" key="8">
    <source>
        <dbReference type="RuleBase" id="RU003755"/>
    </source>
</evidence>
<dbReference type="InterPro" id="IPR018456">
    <property type="entry name" value="PTR2_symporter_CS"/>
</dbReference>
<comment type="subcellular location">
    <subcellularLocation>
        <location evidence="1">Cell membrane</location>
        <topology evidence="1">Multi-pass membrane protein</topology>
    </subcellularLocation>
    <subcellularLocation>
        <location evidence="8">Membrane</location>
        <topology evidence="8">Multi-pass membrane protein</topology>
    </subcellularLocation>
</comment>
<organism evidence="11 12">
    <name type="scientific">Gemella haemolysans M341</name>
    <dbReference type="NCBI Taxonomy" id="562981"/>
    <lineage>
        <taxon>Bacteria</taxon>
        <taxon>Bacillati</taxon>
        <taxon>Bacillota</taxon>
        <taxon>Bacilli</taxon>
        <taxon>Bacillales</taxon>
        <taxon>Gemellaceae</taxon>
        <taxon>Gemella</taxon>
    </lineage>
</organism>
<proteinExistence type="inferred from homology"/>
<protein>
    <recommendedName>
        <fullName evidence="10">Major facilitator superfamily (MFS) profile domain-containing protein</fullName>
    </recommendedName>
</protein>
<keyword evidence="6 9" id="KW-1133">Transmembrane helix</keyword>
<dbReference type="InterPro" id="IPR000109">
    <property type="entry name" value="POT_fam"/>
</dbReference>
<keyword evidence="5 8" id="KW-0812">Transmembrane</keyword>
<feature type="transmembrane region" description="Helical" evidence="9">
    <location>
        <begin position="325"/>
        <end position="346"/>
    </location>
</feature>
<dbReference type="GO" id="GO:0006857">
    <property type="term" value="P:oligopeptide transport"/>
    <property type="evidence" value="ECO:0007669"/>
    <property type="project" value="InterPro"/>
</dbReference>
<dbReference type="PROSITE" id="PS01023">
    <property type="entry name" value="PTR2_2"/>
    <property type="match status" value="1"/>
</dbReference>
<evidence type="ECO:0000259" key="10">
    <source>
        <dbReference type="PROSITE" id="PS50850"/>
    </source>
</evidence>
<dbReference type="InterPro" id="IPR050171">
    <property type="entry name" value="MFS_Transporters"/>
</dbReference>
<dbReference type="InterPro" id="IPR020846">
    <property type="entry name" value="MFS_dom"/>
</dbReference>
<evidence type="ECO:0000256" key="6">
    <source>
        <dbReference type="ARBA" id="ARBA00022989"/>
    </source>
</evidence>
<name>A0AA87DQY8_9BACL</name>
<feature type="transmembrane region" description="Helical" evidence="9">
    <location>
        <begin position="245"/>
        <end position="263"/>
    </location>
</feature>
<dbReference type="GO" id="GO:0005886">
    <property type="term" value="C:plasma membrane"/>
    <property type="evidence" value="ECO:0007669"/>
    <property type="project" value="UniProtKB-SubCell"/>
</dbReference>
<feature type="transmembrane region" description="Helical" evidence="9">
    <location>
        <begin position="391"/>
        <end position="413"/>
    </location>
</feature>
<feature type="transmembrane region" description="Helical" evidence="9">
    <location>
        <begin position="85"/>
        <end position="104"/>
    </location>
</feature>
<dbReference type="RefSeq" id="WP_003145863.1">
    <property type="nucleotide sequence ID" value="NZ_GL883582.1"/>
</dbReference>
<evidence type="ECO:0000256" key="7">
    <source>
        <dbReference type="ARBA" id="ARBA00023136"/>
    </source>
</evidence>
<dbReference type="SUPFAM" id="SSF103473">
    <property type="entry name" value="MFS general substrate transporter"/>
    <property type="match status" value="1"/>
</dbReference>
<dbReference type="NCBIfam" id="TIGR00924">
    <property type="entry name" value="yjdL_sub1_fam"/>
    <property type="match status" value="1"/>
</dbReference>
<dbReference type="AlphaFoldDB" id="A0AA87DQY8"/>
<feature type="transmembrane region" description="Helical" evidence="9">
    <location>
        <begin position="358"/>
        <end position="379"/>
    </location>
</feature>
<evidence type="ECO:0000256" key="3">
    <source>
        <dbReference type="ARBA" id="ARBA00022448"/>
    </source>
</evidence>
<dbReference type="PANTHER" id="PTHR23517:SF15">
    <property type="entry name" value="PROTON-DEPENDENT OLIGOPEPTIDE FAMILY TRANSPORT PROTEIN"/>
    <property type="match status" value="1"/>
</dbReference>
<dbReference type="Gene3D" id="1.20.1250.20">
    <property type="entry name" value="MFS general substrate transporter like domains"/>
    <property type="match status" value="2"/>
</dbReference>
<evidence type="ECO:0000256" key="1">
    <source>
        <dbReference type="ARBA" id="ARBA00004651"/>
    </source>
</evidence>
<evidence type="ECO:0000313" key="12">
    <source>
        <dbReference type="Proteomes" id="UP000004773"/>
    </source>
</evidence>
<dbReference type="InterPro" id="IPR036259">
    <property type="entry name" value="MFS_trans_sf"/>
</dbReference>
<keyword evidence="7 9" id="KW-0472">Membrane</keyword>
<reference evidence="11 12" key="1">
    <citation type="submission" date="2011-03" db="EMBL/GenBank/DDBJ databases">
        <title>The Genome Sequence of Gemella haemolysans M341.</title>
        <authorList>
            <consortium name="The Broad Institute Genome Sequencing Platform"/>
            <consortium name="The Broad Institute Genome Sequencing Center for Infectious Disease"/>
            <person name="Earl A."/>
            <person name="Ward D."/>
            <person name="Feldgarden M."/>
            <person name="Gevers D."/>
            <person name="Sibley C.D."/>
            <person name="Field T.R."/>
            <person name="Grinwis M."/>
            <person name="Eshaghurshan C.S."/>
            <person name="Surette M.G."/>
            <person name="Young S.K."/>
            <person name="Zeng Q."/>
            <person name="Gargeya S."/>
            <person name="Fitzgerald M."/>
            <person name="Haas B."/>
            <person name="Abouelleil A."/>
            <person name="Alvarado L."/>
            <person name="Arachchi H.M."/>
            <person name="Berlin A."/>
            <person name="Brown A."/>
            <person name="Chapman S.B."/>
            <person name="Chen Z."/>
            <person name="Dunbar C."/>
            <person name="Freedman E."/>
            <person name="Gearin G."/>
            <person name="Gellesch M."/>
            <person name="Goldberg J."/>
            <person name="Griggs A."/>
            <person name="Gujja S."/>
            <person name="Heilman E.R."/>
            <person name="Heiman D."/>
            <person name="Howarth C."/>
            <person name="Larson L."/>
            <person name="Lui A."/>
            <person name="MacDonald P.J.P."/>
            <person name="Mehta T."/>
            <person name="Montmayeur A."/>
            <person name="Murphy C."/>
            <person name="Neiman D."/>
            <person name="Pearson M."/>
            <person name="Priest M."/>
            <person name="Roberts A."/>
            <person name="Saif S."/>
            <person name="Shea T."/>
            <person name="Shenoy N."/>
            <person name="Sisk P."/>
            <person name="Stolte C."/>
            <person name="Sykes S."/>
            <person name="White J."/>
            <person name="Yandava C."/>
            <person name="Wortman J."/>
            <person name="Nusbaum C."/>
            <person name="Birren B."/>
        </authorList>
    </citation>
    <scope>NUCLEOTIDE SEQUENCE [LARGE SCALE GENOMIC DNA]</scope>
    <source>
        <strain evidence="11 12">M341</strain>
    </source>
</reference>
<feature type="transmembrane region" description="Helical" evidence="9">
    <location>
        <begin position="190"/>
        <end position="210"/>
    </location>
</feature>
<keyword evidence="3 8" id="KW-0813">Transport</keyword>
<comment type="caution">
    <text evidence="11">The sequence shown here is derived from an EMBL/GenBank/DDBJ whole genome shotgun (WGS) entry which is preliminary data.</text>
</comment>
<gene>
    <name evidence="11" type="ORF">HMPREF0428_00074</name>
</gene>
<evidence type="ECO:0000256" key="4">
    <source>
        <dbReference type="ARBA" id="ARBA00022475"/>
    </source>
</evidence>
<dbReference type="PROSITE" id="PS50850">
    <property type="entry name" value="MFS"/>
    <property type="match status" value="1"/>
</dbReference>
<dbReference type="EMBL" id="ACRO01000003">
    <property type="protein sequence ID" value="EGF87199.1"/>
    <property type="molecule type" value="Genomic_DNA"/>
</dbReference>
<keyword evidence="4" id="KW-1003">Cell membrane</keyword>
<evidence type="ECO:0000313" key="11">
    <source>
        <dbReference type="EMBL" id="EGF87199.1"/>
    </source>
</evidence>
<evidence type="ECO:0000256" key="2">
    <source>
        <dbReference type="ARBA" id="ARBA00005982"/>
    </source>
</evidence>
<feature type="transmembrane region" description="Helical" evidence="9">
    <location>
        <begin position="288"/>
        <end position="309"/>
    </location>
</feature>